<dbReference type="OrthoDB" id="9796533at2"/>
<dbReference type="EMBL" id="ASWB01000001">
    <property type="protein sequence ID" value="EOT74023.1"/>
    <property type="molecule type" value="Genomic_DNA"/>
</dbReference>
<proteinExistence type="inferred from homology"/>
<dbReference type="InterPro" id="IPR043129">
    <property type="entry name" value="ATPase_NBD"/>
</dbReference>
<evidence type="ECO:0008006" key="6">
    <source>
        <dbReference type="Google" id="ProtNLM"/>
    </source>
</evidence>
<gene>
    <name evidence="3" type="ORF">I586_01019</name>
    <name evidence="2" type="ORF">UAY_00847</name>
</gene>
<organism evidence="2 4">
    <name type="scientific">Enterococcus moraviensis ATCC BAA-383</name>
    <dbReference type="NCBI Taxonomy" id="1158609"/>
    <lineage>
        <taxon>Bacteria</taxon>
        <taxon>Bacillati</taxon>
        <taxon>Bacillota</taxon>
        <taxon>Bacilli</taxon>
        <taxon>Lactobacillales</taxon>
        <taxon>Enterococcaceae</taxon>
        <taxon>Enterococcus</taxon>
    </lineage>
</organism>
<dbReference type="PANTHER" id="PTHR18964">
    <property type="entry name" value="ROK (REPRESSOR, ORF, KINASE) FAMILY"/>
    <property type="match status" value="1"/>
</dbReference>
<dbReference type="PANTHER" id="PTHR18964:SF149">
    <property type="entry name" value="BIFUNCTIONAL UDP-N-ACETYLGLUCOSAMINE 2-EPIMERASE_N-ACETYLMANNOSAMINE KINASE"/>
    <property type="match status" value="1"/>
</dbReference>
<reference evidence="3 5" key="2">
    <citation type="submission" date="2013-03" db="EMBL/GenBank/DDBJ databases">
        <title>The Genome Sequence of Enterococcus moraviensis BAA-383 (PacBio/Illumina hybrid assembly).</title>
        <authorList>
            <consortium name="The Broad Institute Genomics Platform"/>
            <consortium name="The Broad Institute Genome Sequencing Center for Infectious Disease"/>
            <person name="Earl A."/>
            <person name="Russ C."/>
            <person name="Gilmore M."/>
            <person name="Surin D."/>
            <person name="Walker B."/>
            <person name="Young S."/>
            <person name="Zeng Q."/>
            <person name="Gargeya S."/>
            <person name="Fitzgerald M."/>
            <person name="Haas B."/>
            <person name="Abouelleil A."/>
            <person name="Allen A.W."/>
            <person name="Alvarado L."/>
            <person name="Arachchi H.M."/>
            <person name="Berlin A.M."/>
            <person name="Chapman S.B."/>
            <person name="Gainer-Dewar J."/>
            <person name="Goldberg J."/>
            <person name="Griggs A."/>
            <person name="Gujja S."/>
            <person name="Hansen M."/>
            <person name="Howarth C."/>
            <person name="Imamovic A."/>
            <person name="Ireland A."/>
            <person name="Larimer J."/>
            <person name="McCowan C."/>
            <person name="Murphy C."/>
            <person name="Pearson M."/>
            <person name="Poon T.W."/>
            <person name="Priest M."/>
            <person name="Roberts A."/>
            <person name="Saif S."/>
            <person name="Shea T."/>
            <person name="Sisk P."/>
            <person name="Sykes S."/>
            <person name="Wortman J."/>
            <person name="Nusbaum C."/>
            <person name="Birren B."/>
        </authorList>
    </citation>
    <scope>NUCLEOTIDE SEQUENCE [LARGE SCALE GENOMIC DNA]</scope>
    <source>
        <strain evidence="3 5">ATCC BAA-383</strain>
    </source>
</reference>
<dbReference type="PATRIC" id="fig|1158609.3.peg.809"/>
<evidence type="ECO:0000313" key="2">
    <source>
        <dbReference type="EMBL" id="EOI03100.1"/>
    </source>
</evidence>
<reference evidence="2 4" key="1">
    <citation type="submission" date="2013-02" db="EMBL/GenBank/DDBJ databases">
        <title>The Genome Sequence of Enterococcus moraviensis BAA-383.</title>
        <authorList>
            <consortium name="The Broad Institute Genome Sequencing Platform"/>
            <consortium name="The Broad Institute Genome Sequencing Center for Infectious Disease"/>
            <person name="Earl A.M."/>
            <person name="Gilmore M.S."/>
            <person name="Lebreton F."/>
            <person name="Walker B."/>
            <person name="Young S.K."/>
            <person name="Zeng Q."/>
            <person name="Gargeya S."/>
            <person name="Fitzgerald M."/>
            <person name="Haas B."/>
            <person name="Abouelleil A."/>
            <person name="Alvarado L."/>
            <person name="Arachchi H.M."/>
            <person name="Berlin A.M."/>
            <person name="Chapman S.B."/>
            <person name="Dewar J."/>
            <person name="Goldberg J."/>
            <person name="Griggs A."/>
            <person name="Gujja S."/>
            <person name="Hansen M."/>
            <person name="Howarth C."/>
            <person name="Imamovic A."/>
            <person name="Larimer J."/>
            <person name="McCowan C."/>
            <person name="Murphy C."/>
            <person name="Neiman D."/>
            <person name="Pearson M."/>
            <person name="Priest M."/>
            <person name="Roberts A."/>
            <person name="Saif S."/>
            <person name="Shea T."/>
            <person name="Sisk P."/>
            <person name="Sykes S."/>
            <person name="Wortman J."/>
            <person name="Nusbaum C."/>
            <person name="Birren B."/>
        </authorList>
    </citation>
    <scope>NUCLEOTIDE SEQUENCE [LARGE SCALE GENOMIC DNA]</scope>
    <source>
        <strain evidence="2 4">ATCC BAA-383</strain>
    </source>
</reference>
<name>R2R2K1_9ENTE</name>
<dbReference type="HOGENOM" id="CLU_036604_0_1_9"/>
<dbReference type="RefSeq" id="WP_010764244.1">
    <property type="nucleotide sequence ID" value="NZ_ASWB01000001.1"/>
</dbReference>
<protein>
    <recommendedName>
        <fullName evidence="6">ROK family protein</fullName>
    </recommendedName>
</protein>
<dbReference type="Pfam" id="PF00480">
    <property type="entry name" value="ROK"/>
    <property type="match status" value="1"/>
</dbReference>
<sequence>MEETVLAVDLGGTKILVGELTKAGEIIASKKYPSDVSSQRAATEKIKIAIADYLQEYGSNRLITGIGICVVGRVDTDLGEWIEIHPGLSESISLADEIKERFKLPCKITNDVSSAAVAENELGMGTETDNFVYINIGTGIAARTITDGSIISGGHFNAGEVGHMVVDITSDDQCSCGRFGCVELFASGLGMHRQAMKLKNLYPKTTLAIKEDQRISFEELRRAYEQEDALARHVVDRALKAAAALTMNMVRVSDPEAVIFGGGVMSDHWFLEKMVTLLNAKTMRFVTHGVSVTDLDPQTIALKGAALLACS</sequence>
<dbReference type="EMBL" id="AJAS01000008">
    <property type="protein sequence ID" value="EOI03100.1"/>
    <property type="molecule type" value="Genomic_DNA"/>
</dbReference>
<evidence type="ECO:0000313" key="4">
    <source>
        <dbReference type="Proteomes" id="UP000013781"/>
    </source>
</evidence>
<dbReference type="Proteomes" id="UP000014157">
    <property type="component" value="Unassembled WGS sequence"/>
</dbReference>
<evidence type="ECO:0000256" key="1">
    <source>
        <dbReference type="ARBA" id="ARBA00006479"/>
    </source>
</evidence>
<dbReference type="AlphaFoldDB" id="R2R2K1"/>
<dbReference type="Proteomes" id="UP000013781">
    <property type="component" value="Unassembled WGS sequence"/>
</dbReference>
<evidence type="ECO:0000313" key="3">
    <source>
        <dbReference type="EMBL" id="EOT74023.1"/>
    </source>
</evidence>
<dbReference type="Gene3D" id="3.30.420.40">
    <property type="match status" value="2"/>
</dbReference>
<dbReference type="STRING" id="155617.RV09_GL002852"/>
<dbReference type="eggNOG" id="COG1940">
    <property type="taxonomic scope" value="Bacteria"/>
</dbReference>
<comment type="caution">
    <text evidence="2">The sequence shown here is derived from an EMBL/GenBank/DDBJ whole genome shotgun (WGS) entry which is preliminary data.</text>
</comment>
<dbReference type="InterPro" id="IPR000600">
    <property type="entry name" value="ROK"/>
</dbReference>
<comment type="similarity">
    <text evidence="1">Belongs to the ROK (NagC/XylR) family.</text>
</comment>
<accession>R2R2K1</accession>
<dbReference type="SUPFAM" id="SSF53067">
    <property type="entry name" value="Actin-like ATPase domain"/>
    <property type="match status" value="1"/>
</dbReference>
<keyword evidence="5" id="KW-1185">Reference proteome</keyword>
<evidence type="ECO:0000313" key="5">
    <source>
        <dbReference type="Proteomes" id="UP000014157"/>
    </source>
</evidence>